<dbReference type="Proteomes" id="UP000472272">
    <property type="component" value="Chromosome 16"/>
</dbReference>
<dbReference type="PANTHER" id="PTHR14926:SF1">
    <property type="entry name" value="M-PHASE PHOSPHOPROTEIN 9"/>
    <property type="match status" value="1"/>
</dbReference>
<organism evidence="1 2">
    <name type="scientific">Podarcis muralis</name>
    <name type="common">Wall lizard</name>
    <name type="synonym">Lacerta muralis</name>
    <dbReference type="NCBI Taxonomy" id="64176"/>
    <lineage>
        <taxon>Eukaryota</taxon>
        <taxon>Metazoa</taxon>
        <taxon>Chordata</taxon>
        <taxon>Craniata</taxon>
        <taxon>Vertebrata</taxon>
        <taxon>Euteleostomi</taxon>
        <taxon>Lepidosauria</taxon>
        <taxon>Squamata</taxon>
        <taxon>Bifurcata</taxon>
        <taxon>Unidentata</taxon>
        <taxon>Episquamata</taxon>
        <taxon>Laterata</taxon>
        <taxon>Lacertibaenia</taxon>
        <taxon>Lacertidae</taxon>
        <taxon>Podarcis</taxon>
    </lineage>
</organism>
<name>A0A670K8P3_PODMU</name>
<evidence type="ECO:0000313" key="2">
    <source>
        <dbReference type="Proteomes" id="UP000472272"/>
    </source>
</evidence>
<dbReference type="InterPro" id="IPR026636">
    <property type="entry name" value="MPHOSPH9"/>
</dbReference>
<protein>
    <submittedName>
        <fullName evidence="1">Uncharacterized protein</fullName>
    </submittedName>
</protein>
<reference evidence="1" key="3">
    <citation type="submission" date="2025-09" db="UniProtKB">
        <authorList>
            <consortium name="Ensembl"/>
        </authorList>
    </citation>
    <scope>IDENTIFICATION</scope>
</reference>
<dbReference type="Ensembl" id="ENSPMRT00000033881.1">
    <property type="protein sequence ID" value="ENSPMRP00000031949.1"/>
    <property type="gene ID" value="ENSPMRG00000020698.1"/>
</dbReference>
<reference evidence="1 2" key="1">
    <citation type="journal article" date="2019" name="Proc. Natl. Acad. Sci. U.S.A.">
        <title>Regulatory changes in pterin and carotenoid genes underlie balanced color polymorphisms in the wall lizard.</title>
        <authorList>
            <person name="Andrade P."/>
            <person name="Pinho C."/>
            <person name="Perez I de Lanuza G."/>
            <person name="Afonso S."/>
            <person name="Brejcha J."/>
            <person name="Rubin C.J."/>
            <person name="Wallerman O."/>
            <person name="Pereira P."/>
            <person name="Sabatino S.J."/>
            <person name="Bellati A."/>
            <person name="Pellitteri-Rosa D."/>
            <person name="Bosakova Z."/>
            <person name="Bunikis I."/>
            <person name="Carretero M.A."/>
            <person name="Feiner N."/>
            <person name="Marsik P."/>
            <person name="Pauperio F."/>
            <person name="Salvi D."/>
            <person name="Soler L."/>
            <person name="While G.M."/>
            <person name="Uller T."/>
            <person name="Font E."/>
            <person name="Andersson L."/>
            <person name="Carneiro M."/>
        </authorList>
    </citation>
    <scope>NUCLEOTIDE SEQUENCE</scope>
</reference>
<evidence type="ECO:0000313" key="1">
    <source>
        <dbReference type="Ensembl" id="ENSPMRP00000031949.1"/>
    </source>
</evidence>
<accession>A0A670K8P3</accession>
<dbReference type="PANTHER" id="PTHR14926">
    <property type="entry name" value="M-PHASE PHOSPHOPROTEIN 9"/>
    <property type="match status" value="1"/>
</dbReference>
<reference evidence="1" key="2">
    <citation type="submission" date="2025-08" db="UniProtKB">
        <authorList>
            <consortium name="Ensembl"/>
        </authorList>
    </citation>
    <scope>IDENTIFICATION</scope>
</reference>
<proteinExistence type="predicted"/>
<dbReference type="AlphaFoldDB" id="A0A670K8P3"/>
<keyword evidence="2" id="KW-1185">Reference proteome</keyword>
<dbReference type="GO" id="GO:0005814">
    <property type="term" value="C:centriole"/>
    <property type="evidence" value="ECO:0007669"/>
    <property type="project" value="TreeGrafter"/>
</dbReference>
<sequence length="146" mass="16006">MGLQSETFEENELFTSHLKTSDHESHLEASAMPPECLTNSVSMSSGYGTCSAAELSPSKYKDIQMCMEDPEEITKGKEGASPVPEGLVTASIQNTREYTQTGVEHCPLLKKMIKVFLMNLSIRSAKVIVEKQTVSLLAYICHSACN</sequence>